<accession>A0ABD3I9P5</accession>
<evidence type="ECO:0000313" key="2">
    <source>
        <dbReference type="Proteomes" id="UP001633002"/>
    </source>
</evidence>
<protein>
    <submittedName>
        <fullName evidence="1">Uncharacterized protein</fullName>
    </submittedName>
</protein>
<sequence length="113" mass="12733">MEYSEEKLNMGKSHAKQQTIWGSFTSSLQGKMNQINQISVVYELMVVDPKDREVEECNGEIADPNATEDLWDLASSRQPGVDDGLDDLVVEGQEAKHVMSEVLQQVYSEEKVK</sequence>
<keyword evidence="2" id="KW-1185">Reference proteome</keyword>
<dbReference type="Proteomes" id="UP001633002">
    <property type="component" value="Unassembled WGS sequence"/>
</dbReference>
<gene>
    <name evidence="1" type="ORF">R1sor_018447</name>
</gene>
<proteinExistence type="predicted"/>
<comment type="caution">
    <text evidence="1">The sequence shown here is derived from an EMBL/GenBank/DDBJ whole genome shotgun (WGS) entry which is preliminary data.</text>
</comment>
<dbReference type="AlphaFoldDB" id="A0ABD3I9P5"/>
<reference evidence="1 2" key="1">
    <citation type="submission" date="2024-09" db="EMBL/GenBank/DDBJ databases">
        <title>Chromosome-scale assembly of Riccia sorocarpa.</title>
        <authorList>
            <person name="Paukszto L."/>
        </authorList>
    </citation>
    <scope>NUCLEOTIDE SEQUENCE [LARGE SCALE GENOMIC DNA]</scope>
    <source>
        <strain evidence="1">LP-2024</strain>
        <tissue evidence="1">Aerial parts of the thallus</tissue>
    </source>
</reference>
<organism evidence="1 2">
    <name type="scientific">Riccia sorocarpa</name>
    <dbReference type="NCBI Taxonomy" id="122646"/>
    <lineage>
        <taxon>Eukaryota</taxon>
        <taxon>Viridiplantae</taxon>
        <taxon>Streptophyta</taxon>
        <taxon>Embryophyta</taxon>
        <taxon>Marchantiophyta</taxon>
        <taxon>Marchantiopsida</taxon>
        <taxon>Marchantiidae</taxon>
        <taxon>Marchantiales</taxon>
        <taxon>Ricciaceae</taxon>
        <taxon>Riccia</taxon>
    </lineage>
</organism>
<name>A0ABD3I9P5_9MARC</name>
<dbReference type="EMBL" id="JBJQOH010000001">
    <property type="protein sequence ID" value="KAL3700425.1"/>
    <property type="molecule type" value="Genomic_DNA"/>
</dbReference>
<evidence type="ECO:0000313" key="1">
    <source>
        <dbReference type="EMBL" id="KAL3700425.1"/>
    </source>
</evidence>